<organism evidence="6 7">
    <name type="scientific">Ahrensia marina</name>
    <dbReference type="NCBI Taxonomy" id="1514904"/>
    <lineage>
        <taxon>Bacteria</taxon>
        <taxon>Pseudomonadati</taxon>
        <taxon>Pseudomonadota</taxon>
        <taxon>Alphaproteobacteria</taxon>
        <taxon>Hyphomicrobiales</taxon>
        <taxon>Ahrensiaceae</taxon>
        <taxon>Ahrensia</taxon>
    </lineage>
</organism>
<dbReference type="EMBL" id="JXMU01000016">
    <property type="protein sequence ID" value="KPB00879.1"/>
    <property type="molecule type" value="Genomic_DNA"/>
</dbReference>
<dbReference type="InterPro" id="IPR014757">
    <property type="entry name" value="Tscrpt_reg_IclR_C"/>
</dbReference>
<dbReference type="OrthoDB" id="6057486at2"/>
<keyword evidence="7" id="KW-1185">Reference proteome</keyword>
<gene>
    <name evidence="6" type="ORF">SU32_11505</name>
</gene>
<reference evidence="6 7" key="1">
    <citation type="submission" date="2015-01" db="EMBL/GenBank/DDBJ databases">
        <title>Ahrensia donghaiensis sp. nov., a novel dimethylsulphoniopropionate-cleavage bacterium isolated from seawater and emended descriptions of the genus Ahrensia and Ahrensia kielensis.</title>
        <authorList>
            <person name="Liu J."/>
        </authorList>
    </citation>
    <scope>NUCLEOTIDE SEQUENCE [LARGE SCALE GENOMIC DNA]</scope>
    <source>
        <strain evidence="6 7">LZD062</strain>
    </source>
</reference>
<dbReference type="Gene3D" id="1.10.10.10">
    <property type="entry name" value="Winged helix-like DNA-binding domain superfamily/Winged helix DNA-binding domain"/>
    <property type="match status" value="1"/>
</dbReference>
<dbReference type="PROSITE" id="PS51078">
    <property type="entry name" value="ICLR_ED"/>
    <property type="match status" value="1"/>
</dbReference>
<dbReference type="Gene3D" id="3.30.450.40">
    <property type="match status" value="1"/>
</dbReference>
<dbReference type="InterPro" id="IPR029016">
    <property type="entry name" value="GAF-like_dom_sf"/>
</dbReference>
<dbReference type="SUPFAM" id="SSF55781">
    <property type="entry name" value="GAF domain-like"/>
    <property type="match status" value="1"/>
</dbReference>
<dbReference type="PROSITE" id="PS51077">
    <property type="entry name" value="HTH_ICLR"/>
    <property type="match status" value="1"/>
</dbReference>
<dbReference type="InterPro" id="IPR050707">
    <property type="entry name" value="HTH_MetabolicPath_Reg"/>
</dbReference>
<dbReference type="SUPFAM" id="SSF46785">
    <property type="entry name" value="Winged helix' DNA-binding domain"/>
    <property type="match status" value="1"/>
</dbReference>
<dbReference type="GO" id="GO:0003700">
    <property type="term" value="F:DNA-binding transcription factor activity"/>
    <property type="evidence" value="ECO:0007669"/>
    <property type="project" value="TreeGrafter"/>
</dbReference>
<evidence type="ECO:0000256" key="3">
    <source>
        <dbReference type="ARBA" id="ARBA00023163"/>
    </source>
</evidence>
<dbReference type="InterPro" id="IPR005471">
    <property type="entry name" value="Tscrpt_reg_IclR_N"/>
</dbReference>
<evidence type="ECO:0008006" key="8">
    <source>
        <dbReference type="Google" id="ProtNLM"/>
    </source>
</evidence>
<dbReference type="SMART" id="SM00346">
    <property type="entry name" value="HTH_ICLR"/>
    <property type="match status" value="1"/>
</dbReference>
<feature type="domain" description="IclR-ED" evidence="5">
    <location>
        <begin position="78"/>
        <end position="258"/>
    </location>
</feature>
<dbReference type="RefSeq" id="WP_160316311.1">
    <property type="nucleotide sequence ID" value="NZ_JXMU01000016.1"/>
</dbReference>
<evidence type="ECO:0000259" key="4">
    <source>
        <dbReference type="PROSITE" id="PS51077"/>
    </source>
</evidence>
<evidence type="ECO:0000313" key="6">
    <source>
        <dbReference type="EMBL" id="KPB00879.1"/>
    </source>
</evidence>
<evidence type="ECO:0000313" key="7">
    <source>
        <dbReference type="Proteomes" id="UP000038011"/>
    </source>
</evidence>
<dbReference type="PATRIC" id="fig|1514904.3.peg.1144"/>
<dbReference type="InterPro" id="IPR036390">
    <property type="entry name" value="WH_DNA-bd_sf"/>
</dbReference>
<dbReference type="GO" id="GO:0003677">
    <property type="term" value="F:DNA binding"/>
    <property type="evidence" value="ECO:0007669"/>
    <property type="project" value="UniProtKB-KW"/>
</dbReference>
<dbReference type="GO" id="GO:0045892">
    <property type="term" value="P:negative regulation of DNA-templated transcription"/>
    <property type="evidence" value="ECO:0007669"/>
    <property type="project" value="TreeGrafter"/>
</dbReference>
<keyword evidence="2" id="KW-0238">DNA-binding</keyword>
<keyword evidence="3" id="KW-0804">Transcription</keyword>
<evidence type="ECO:0000259" key="5">
    <source>
        <dbReference type="PROSITE" id="PS51078"/>
    </source>
</evidence>
<evidence type="ECO:0000256" key="2">
    <source>
        <dbReference type="ARBA" id="ARBA00023125"/>
    </source>
</evidence>
<keyword evidence="1" id="KW-0805">Transcription regulation</keyword>
<dbReference type="InterPro" id="IPR036388">
    <property type="entry name" value="WH-like_DNA-bd_sf"/>
</dbReference>
<dbReference type="PANTHER" id="PTHR30136">
    <property type="entry name" value="HELIX-TURN-HELIX TRANSCRIPTIONAL REGULATOR, ICLR FAMILY"/>
    <property type="match status" value="1"/>
</dbReference>
<dbReference type="Pfam" id="PF01614">
    <property type="entry name" value="IclR_C"/>
    <property type="match status" value="1"/>
</dbReference>
<accession>A0A0M9GMD2</accession>
<comment type="caution">
    <text evidence="6">The sequence shown here is derived from an EMBL/GenBank/DDBJ whole genome shotgun (WGS) entry which is preliminary data.</text>
</comment>
<sequence>MKTNTKTEKNVTYSAPALSKGLDIIELLASNAEGLRKSDVAKALDRSISEIFRMLAVLTDRGYVSFDSVTDRYSLTTKMFEIAHRHPPIRRLSSVAIPSMQNLALSLNQSVHMAVLHNDDILIIAQVDAPGNNVTSVRLGARVPLFQTASGAALFNAVPKDRQEILLKKADQEMPDMVGLFRQNVDSITAHGYCESRSSVIEGITNISAPIYDYSSQVIAALTIPFLKRLRTSHYVEPQESRKQLVEAAQHISQLLGAGTFSEDQTN</sequence>
<dbReference type="AlphaFoldDB" id="A0A0M9GMD2"/>
<feature type="domain" description="HTH iclR-type" evidence="4">
    <location>
        <begin position="15"/>
        <end position="77"/>
    </location>
</feature>
<dbReference type="Pfam" id="PF09339">
    <property type="entry name" value="HTH_IclR"/>
    <property type="match status" value="1"/>
</dbReference>
<dbReference type="Proteomes" id="UP000038011">
    <property type="component" value="Unassembled WGS sequence"/>
</dbReference>
<protein>
    <recommendedName>
        <fullName evidence="8">IclR family transcriptional regulator</fullName>
    </recommendedName>
</protein>
<dbReference type="PANTHER" id="PTHR30136:SF7">
    <property type="entry name" value="HTH-TYPE TRANSCRIPTIONAL REGULATOR KDGR-RELATED"/>
    <property type="match status" value="1"/>
</dbReference>
<name>A0A0M9GMD2_9HYPH</name>
<proteinExistence type="predicted"/>
<dbReference type="STRING" id="1514904.SU32_11505"/>
<evidence type="ECO:0000256" key="1">
    <source>
        <dbReference type="ARBA" id="ARBA00023015"/>
    </source>
</evidence>